<evidence type="ECO:0000256" key="8">
    <source>
        <dbReference type="ARBA" id="ARBA00022801"/>
    </source>
</evidence>
<feature type="domain" description="Endonuclease/exonuclease/phosphatase" evidence="14">
    <location>
        <begin position="7"/>
        <end position="271"/>
    </location>
</feature>
<comment type="caution">
    <text evidence="15">The sequence shown here is derived from an EMBL/GenBank/DDBJ whole genome shotgun (WGS) entry which is preliminary data.</text>
</comment>
<keyword evidence="11" id="KW-1133">Transmembrane helix</keyword>
<evidence type="ECO:0000256" key="9">
    <source>
        <dbReference type="ARBA" id="ARBA00022842"/>
    </source>
</evidence>
<dbReference type="EC" id="3.1.4.12" evidence="5"/>
<evidence type="ECO:0000256" key="3">
    <source>
        <dbReference type="ARBA" id="ARBA00004991"/>
    </source>
</evidence>
<sequence>MEKLKILTLNCWGVPVPVVCKLRPQRMAAIAEELSKGEHHIVVLEEIWLKSDFQLISETVCNVYPNSHYFYSGAIGSGVCVFSKLPITETFFHIYHLNGHAYKIQHGDWFGGKGVGLCRLEFHGFKINLYVTHIHAEYNRIDDEYLPHRVAQAFEMSQFIRHTSHNCDLILAAGDFNLEDRDVGYMLLTTNTPLSDAWEMKKNEPDINPRGSTCECPFNPFHDKSCAAQYPDGKRIDYIMFRSKPGIRVVIDSCTTTMGKIPGLPFSYSDHEAVAAELSISHATE</sequence>
<keyword evidence="16" id="KW-1185">Reference proteome</keyword>
<reference evidence="15 16" key="1">
    <citation type="journal article" date="2023" name="Sci. Data">
        <title>Genome assembly of the Korean intertidal mud-creeper Batillaria attramentaria.</title>
        <authorList>
            <person name="Patra A.K."/>
            <person name="Ho P.T."/>
            <person name="Jun S."/>
            <person name="Lee S.J."/>
            <person name="Kim Y."/>
            <person name="Won Y.J."/>
        </authorList>
    </citation>
    <scope>NUCLEOTIDE SEQUENCE [LARGE SCALE GENOMIC DNA]</scope>
    <source>
        <strain evidence="15">Wonlab-2016</strain>
    </source>
</reference>
<keyword evidence="8" id="KW-0378">Hydrolase</keyword>
<keyword evidence="13" id="KW-0472">Membrane</keyword>
<dbReference type="Gene3D" id="3.60.10.10">
    <property type="entry name" value="Endonuclease/exonuclease/phosphatase"/>
    <property type="match status" value="1"/>
</dbReference>
<evidence type="ECO:0000256" key="6">
    <source>
        <dbReference type="ARBA" id="ARBA00022692"/>
    </source>
</evidence>
<evidence type="ECO:0000256" key="5">
    <source>
        <dbReference type="ARBA" id="ARBA00012369"/>
    </source>
</evidence>
<evidence type="ECO:0000256" key="11">
    <source>
        <dbReference type="ARBA" id="ARBA00022989"/>
    </source>
</evidence>
<comment type="pathway">
    <text evidence="3">Sphingolipid metabolism.</text>
</comment>
<dbReference type="Proteomes" id="UP001519460">
    <property type="component" value="Unassembled WGS sequence"/>
</dbReference>
<dbReference type="GO" id="GO:0004767">
    <property type="term" value="F:sphingomyelin phosphodiesterase activity"/>
    <property type="evidence" value="ECO:0007669"/>
    <property type="project" value="UniProtKB-EC"/>
</dbReference>
<dbReference type="GO" id="GO:0006665">
    <property type="term" value="P:sphingolipid metabolic process"/>
    <property type="evidence" value="ECO:0007669"/>
    <property type="project" value="UniProtKB-KW"/>
</dbReference>
<feature type="non-terminal residue" evidence="15">
    <location>
        <position position="285"/>
    </location>
</feature>
<dbReference type="Pfam" id="PF03372">
    <property type="entry name" value="Exo_endo_phos"/>
    <property type="match status" value="1"/>
</dbReference>
<keyword evidence="6" id="KW-0812">Transmembrane</keyword>
<keyword evidence="12" id="KW-0443">Lipid metabolism</keyword>
<dbReference type="AlphaFoldDB" id="A0ABD0LCZ8"/>
<dbReference type="InterPro" id="IPR005135">
    <property type="entry name" value="Endo/exonuclease/phosphatase"/>
</dbReference>
<dbReference type="EMBL" id="JACVVK020000060">
    <property type="protein sequence ID" value="KAK7497288.1"/>
    <property type="molecule type" value="Genomic_DNA"/>
</dbReference>
<evidence type="ECO:0000313" key="15">
    <source>
        <dbReference type="EMBL" id="KAK7497288.1"/>
    </source>
</evidence>
<protein>
    <recommendedName>
        <fullName evidence="5">sphingomyelin phosphodiesterase</fullName>
        <ecNumber evidence="5">3.1.4.12</ecNumber>
    </recommendedName>
</protein>
<evidence type="ECO:0000256" key="13">
    <source>
        <dbReference type="ARBA" id="ARBA00023136"/>
    </source>
</evidence>
<comment type="similarity">
    <text evidence="4">Belongs to the neutral sphingomyelinase family.</text>
</comment>
<evidence type="ECO:0000256" key="12">
    <source>
        <dbReference type="ARBA" id="ARBA00023098"/>
    </source>
</evidence>
<evidence type="ECO:0000256" key="1">
    <source>
        <dbReference type="ARBA" id="ARBA00004141"/>
    </source>
</evidence>
<organism evidence="15 16">
    <name type="scientific">Batillaria attramentaria</name>
    <dbReference type="NCBI Taxonomy" id="370345"/>
    <lineage>
        <taxon>Eukaryota</taxon>
        <taxon>Metazoa</taxon>
        <taxon>Spiralia</taxon>
        <taxon>Lophotrochozoa</taxon>
        <taxon>Mollusca</taxon>
        <taxon>Gastropoda</taxon>
        <taxon>Caenogastropoda</taxon>
        <taxon>Sorbeoconcha</taxon>
        <taxon>Cerithioidea</taxon>
        <taxon>Batillariidae</taxon>
        <taxon>Batillaria</taxon>
    </lineage>
</organism>
<dbReference type="GO" id="GO:0046872">
    <property type="term" value="F:metal ion binding"/>
    <property type="evidence" value="ECO:0007669"/>
    <property type="project" value="UniProtKB-KW"/>
</dbReference>
<evidence type="ECO:0000256" key="4">
    <source>
        <dbReference type="ARBA" id="ARBA00006335"/>
    </source>
</evidence>
<gene>
    <name evidence="15" type="ORF">BaRGS_00011582</name>
</gene>
<keyword evidence="9" id="KW-0460">Magnesium</keyword>
<dbReference type="InterPro" id="IPR036691">
    <property type="entry name" value="Endo/exonu/phosph_ase_sf"/>
</dbReference>
<evidence type="ECO:0000256" key="2">
    <source>
        <dbReference type="ARBA" id="ARBA00004760"/>
    </source>
</evidence>
<evidence type="ECO:0000259" key="14">
    <source>
        <dbReference type="Pfam" id="PF03372"/>
    </source>
</evidence>
<dbReference type="SUPFAM" id="SSF56219">
    <property type="entry name" value="DNase I-like"/>
    <property type="match status" value="1"/>
</dbReference>
<keyword evidence="10" id="KW-0746">Sphingolipid metabolism</keyword>
<dbReference type="PANTHER" id="PTHR16320:SF24">
    <property type="entry name" value="PHOSPHODIESTERASE, PUTATIVE-RELATED"/>
    <property type="match status" value="1"/>
</dbReference>
<dbReference type="PANTHER" id="PTHR16320">
    <property type="entry name" value="SPHINGOMYELINASE FAMILY MEMBER"/>
    <property type="match status" value="1"/>
</dbReference>
<dbReference type="GO" id="GO:0016020">
    <property type="term" value="C:membrane"/>
    <property type="evidence" value="ECO:0007669"/>
    <property type="project" value="UniProtKB-SubCell"/>
</dbReference>
<comment type="subcellular location">
    <subcellularLocation>
        <location evidence="1">Membrane</location>
        <topology evidence="1">Multi-pass membrane protein</topology>
    </subcellularLocation>
</comment>
<name>A0ABD0LCZ8_9CAEN</name>
<comment type="pathway">
    <text evidence="2">Lipid metabolism; sphingolipid metabolism.</text>
</comment>
<dbReference type="InterPro" id="IPR038772">
    <property type="entry name" value="Sph/SMPD2-like"/>
</dbReference>
<evidence type="ECO:0000256" key="10">
    <source>
        <dbReference type="ARBA" id="ARBA00022919"/>
    </source>
</evidence>
<keyword evidence="7" id="KW-0479">Metal-binding</keyword>
<evidence type="ECO:0000256" key="7">
    <source>
        <dbReference type="ARBA" id="ARBA00022723"/>
    </source>
</evidence>
<accession>A0ABD0LCZ8</accession>
<proteinExistence type="inferred from homology"/>
<evidence type="ECO:0000313" key="16">
    <source>
        <dbReference type="Proteomes" id="UP001519460"/>
    </source>
</evidence>